<dbReference type="SUPFAM" id="SSF82784">
    <property type="entry name" value="OsmC-like"/>
    <property type="match status" value="1"/>
</dbReference>
<dbReference type="InterPro" id="IPR052707">
    <property type="entry name" value="OsmC_Ohr_Peroxiredoxin"/>
</dbReference>
<dbReference type="InterPro" id="IPR015946">
    <property type="entry name" value="KH_dom-like_a/b"/>
</dbReference>
<dbReference type="Gene3D" id="3.30.300.20">
    <property type="match status" value="1"/>
</dbReference>
<evidence type="ECO:0000256" key="1">
    <source>
        <dbReference type="SAM" id="MobiDB-lite"/>
    </source>
</evidence>
<dbReference type="HOGENOM" id="CLU_105860_1_0_11"/>
<dbReference type="InterPro" id="IPR036102">
    <property type="entry name" value="OsmC/Ohrsf"/>
</dbReference>
<dbReference type="EMBL" id="CP002665">
    <property type="protein sequence ID" value="AEI12147.1"/>
    <property type="molecule type" value="Genomic_DNA"/>
</dbReference>
<protein>
    <submittedName>
        <fullName evidence="2">OsmC family protein</fullName>
    </submittedName>
</protein>
<dbReference type="AlphaFoldDB" id="F8A5J2"/>
<organism evidence="2 3">
    <name type="scientific">Cellulomonas gilvus (strain ATCC 13127 / NRRL B-14078)</name>
    <name type="common">Cellvibrio gilvus</name>
    <dbReference type="NCBI Taxonomy" id="593907"/>
    <lineage>
        <taxon>Bacteria</taxon>
        <taxon>Bacillati</taxon>
        <taxon>Actinomycetota</taxon>
        <taxon>Actinomycetes</taxon>
        <taxon>Micrococcales</taxon>
        <taxon>Cellulomonadaceae</taxon>
        <taxon>Cellulomonas</taxon>
    </lineage>
</organism>
<evidence type="ECO:0000313" key="3">
    <source>
        <dbReference type="Proteomes" id="UP000000485"/>
    </source>
</evidence>
<dbReference type="Proteomes" id="UP000000485">
    <property type="component" value="Chromosome"/>
</dbReference>
<dbReference type="STRING" id="593907.Celgi_1636"/>
<dbReference type="PANTHER" id="PTHR42830:SF2">
    <property type="entry name" value="OSMC_OHR FAMILY PROTEIN"/>
    <property type="match status" value="1"/>
</dbReference>
<sequence>MAQLLHSYSVDLTWTGAGSAGTTTYTSYGRNHELTSGDKLPLPGTSDPGFRGDPARWSPEDLLVGALAQCHMLWFLHLAATAGVVVVGYSDSASGTMRIESAGHGQFTEVVLRPRVTVRTRTLPDGRALDDQVLADLHHRAHEHCFIARSVNFTIRHEPVPVAFEHVGSSAEPSV</sequence>
<gene>
    <name evidence="2" type="ordered locus">Celgi_1636</name>
</gene>
<proteinExistence type="predicted"/>
<feature type="region of interest" description="Disordered" evidence="1">
    <location>
        <begin position="34"/>
        <end position="53"/>
    </location>
</feature>
<dbReference type="InterPro" id="IPR003718">
    <property type="entry name" value="OsmC/Ohr_fam"/>
</dbReference>
<accession>F8A5J2</accession>
<keyword evidence="3" id="KW-1185">Reference proteome</keyword>
<dbReference type="OrthoDB" id="9795405at2"/>
<dbReference type="KEGG" id="cga:Celgi_1636"/>
<reference evidence="3" key="1">
    <citation type="submission" date="2011-04" db="EMBL/GenBank/DDBJ databases">
        <title>Complete sequence of Cellvibrio gilvus ATCC 13127.</title>
        <authorList>
            <person name="Lucas S."/>
            <person name="Han J."/>
            <person name="Lapidus A."/>
            <person name="Cheng J.-F."/>
            <person name="Goodwin L."/>
            <person name="Pitluck S."/>
            <person name="Peters L."/>
            <person name="Munk A."/>
            <person name="Detter J.C."/>
            <person name="Han C."/>
            <person name="Tapia R."/>
            <person name="Land M."/>
            <person name="Hauser L."/>
            <person name="Kyrpides N."/>
            <person name="Ivanova N."/>
            <person name="Ovchinnikova G."/>
            <person name="Pagani I."/>
            <person name="Mead D."/>
            <person name="Brumm P."/>
            <person name="Woyke T."/>
        </authorList>
    </citation>
    <scope>NUCLEOTIDE SEQUENCE [LARGE SCALE GENOMIC DNA]</scope>
    <source>
        <strain evidence="3">ATCC 13127 / NRRL B-14078</strain>
    </source>
</reference>
<dbReference type="eggNOG" id="COG1764">
    <property type="taxonomic scope" value="Bacteria"/>
</dbReference>
<evidence type="ECO:0000313" key="2">
    <source>
        <dbReference type="EMBL" id="AEI12147.1"/>
    </source>
</evidence>
<dbReference type="Pfam" id="PF02566">
    <property type="entry name" value="OsmC"/>
    <property type="match status" value="1"/>
</dbReference>
<dbReference type="RefSeq" id="WP_013883666.1">
    <property type="nucleotide sequence ID" value="NC_015671.1"/>
</dbReference>
<dbReference type="PANTHER" id="PTHR42830">
    <property type="entry name" value="OSMOTICALLY INDUCIBLE FAMILY PROTEIN"/>
    <property type="match status" value="1"/>
</dbReference>
<name>F8A5J2_CELGA</name>